<accession>A0ABQ3LZZ9</accession>
<evidence type="ECO:0000313" key="2">
    <source>
        <dbReference type="EMBL" id="GHH29446.1"/>
    </source>
</evidence>
<dbReference type="RefSeq" id="WP_191295805.1">
    <property type="nucleotide sequence ID" value="NZ_BNAR01000001.1"/>
</dbReference>
<gene>
    <name evidence="2" type="ORF">GCM10017774_05450</name>
</gene>
<feature type="chain" id="PRO_5045949520" evidence="1">
    <location>
        <begin position="26"/>
        <end position="426"/>
    </location>
</feature>
<dbReference type="Pfam" id="PF01547">
    <property type="entry name" value="SBP_bac_1"/>
    <property type="match status" value="1"/>
</dbReference>
<proteinExistence type="predicted"/>
<dbReference type="SUPFAM" id="SSF53850">
    <property type="entry name" value="Periplasmic binding protein-like II"/>
    <property type="match status" value="1"/>
</dbReference>
<dbReference type="Gene3D" id="3.40.190.10">
    <property type="entry name" value="Periplasmic binding protein-like II"/>
    <property type="match status" value="2"/>
</dbReference>
<dbReference type="PROSITE" id="PS51257">
    <property type="entry name" value="PROKAR_LIPOPROTEIN"/>
    <property type="match status" value="1"/>
</dbReference>
<name>A0ABQ3LZZ9_9PSEU</name>
<evidence type="ECO:0000313" key="3">
    <source>
        <dbReference type="Proteomes" id="UP000605568"/>
    </source>
</evidence>
<organism evidence="2 3">
    <name type="scientific">Lentzea cavernae</name>
    <dbReference type="NCBI Taxonomy" id="2020703"/>
    <lineage>
        <taxon>Bacteria</taxon>
        <taxon>Bacillati</taxon>
        <taxon>Actinomycetota</taxon>
        <taxon>Actinomycetes</taxon>
        <taxon>Pseudonocardiales</taxon>
        <taxon>Pseudonocardiaceae</taxon>
        <taxon>Lentzea</taxon>
    </lineage>
</organism>
<reference evidence="3" key="1">
    <citation type="journal article" date="2019" name="Int. J. Syst. Evol. Microbiol.">
        <title>The Global Catalogue of Microorganisms (GCM) 10K type strain sequencing project: providing services to taxonomists for standard genome sequencing and annotation.</title>
        <authorList>
            <consortium name="The Broad Institute Genomics Platform"/>
            <consortium name="The Broad Institute Genome Sequencing Center for Infectious Disease"/>
            <person name="Wu L."/>
            <person name="Ma J."/>
        </authorList>
    </citation>
    <scope>NUCLEOTIDE SEQUENCE [LARGE SCALE GENOMIC DNA]</scope>
    <source>
        <strain evidence="3">CGMCC 4.7367</strain>
    </source>
</reference>
<comment type="caution">
    <text evidence="2">The sequence shown here is derived from an EMBL/GenBank/DDBJ whole genome shotgun (WGS) entry which is preliminary data.</text>
</comment>
<dbReference type="PANTHER" id="PTHR43649">
    <property type="entry name" value="ARABINOSE-BINDING PROTEIN-RELATED"/>
    <property type="match status" value="1"/>
</dbReference>
<dbReference type="InterPro" id="IPR050490">
    <property type="entry name" value="Bact_solute-bd_prot1"/>
</dbReference>
<feature type="signal peptide" evidence="1">
    <location>
        <begin position="1"/>
        <end position="25"/>
    </location>
</feature>
<protein>
    <submittedName>
        <fullName evidence="2">Sugar ABC transporter substrate-binding protein</fullName>
    </submittedName>
</protein>
<sequence length="426" mass="44909">MRSRKPLALFAAAAMVLAGCSSGGASDASTEGPVTLTWWHNRTTEPMKSKWQQIADDFHKTHPNTSFTIEPLQNEQFQTKVPLALQGNTPPDLFQQWGGGALADQLKSGKIADITQASSGWIGPLAKNADGWKVGGKQYGAPYLMHAVGFWYRKDVFAGAGITTPPTTLDELNAAVAKLKTAGVTPIAIGGKDRWPDAFYWAYFAVRQCSVDTLKKAVEKTELTDPCFLKAGENLKSFLDTKPFQDGFVGTPAQQGAGSSAGLVANGKAAMELQGDWNPDVMQALTEDKEIGSKIGWFPFPSVPGGQGDPSVMVGGGDGFSCTTRAATACAEFLGHLVGDDVQKILAETNSGLPVTPAGVAALKSEPHKVIAANMTKASHVQLYFDTAFPTKVGQALNDAIANFFAGQGGPDTIVKSVSEAAAGNK</sequence>
<dbReference type="PANTHER" id="PTHR43649:SF14">
    <property type="entry name" value="BLR3389 PROTEIN"/>
    <property type="match status" value="1"/>
</dbReference>
<evidence type="ECO:0000256" key="1">
    <source>
        <dbReference type="SAM" id="SignalP"/>
    </source>
</evidence>
<keyword evidence="3" id="KW-1185">Reference proteome</keyword>
<keyword evidence="1" id="KW-0732">Signal</keyword>
<dbReference type="EMBL" id="BNAR01000001">
    <property type="protein sequence ID" value="GHH29446.1"/>
    <property type="molecule type" value="Genomic_DNA"/>
</dbReference>
<dbReference type="InterPro" id="IPR006059">
    <property type="entry name" value="SBP"/>
</dbReference>
<dbReference type="Proteomes" id="UP000605568">
    <property type="component" value="Unassembled WGS sequence"/>
</dbReference>